<evidence type="ECO:0000256" key="1">
    <source>
        <dbReference type="ARBA" id="ARBA00004141"/>
    </source>
</evidence>
<dbReference type="STRING" id="135651.G0P2M2"/>
<dbReference type="InterPro" id="IPR008429">
    <property type="entry name" value="CLPTM1"/>
</dbReference>
<dbReference type="Proteomes" id="UP000008068">
    <property type="component" value="Unassembled WGS sequence"/>
</dbReference>
<evidence type="ECO:0000256" key="5">
    <source>
        <dbReference type="ARBA" id="ARBA00023136"/>
    </source>
</evidence>
<dbReference type="eggNOG" id="KOG2489">
    <property type="taxonomic scope" value="Eukaryota"/>
</dbReference>
<reference evidence="8" key="1">
    <citation type="submission" date="2011-07" db="EMBL/GenBank/DDBJ databases">
        <authorList>
            <consortium name="Caenorhabditis brenneri Sequencing and Analysis Consortium"/>
            <person name="Wilson R.K."/>
        </authorList>
    </citation>
    <scope>NUCLEOTIDE SEQUENCE [LARGE SCALE GENOMIC DNA]</scope>
    <source>
        <strain evidence="8">PB2801</strain>
    </source>
</reference>
<comment type="similarity">
    <text evidence="2">Belongs to the CLPTM1 family.</text>
</comment>
<evidence type="ECO:0000256" key="6">
    <source>
        <dbReference type="SAM" id="MobiDB-lite"/>
    </source>
</evidence>
<dbReference type="EMBL" id="GL380028">
    <property type="protein sequence ID" value="EGT43321.1"/>
    <property type="molecule type" value="Genomic_DNA"/>
</dbReference>
<dbReference type="PANTHER" id="PTHR21347:SF13">
    <property type="entry name" value="CLEFT LIP AND PALATE TRANSMEMBRANE PROTEIN 1 HOMOLOG"/>
    <property type="match status" value="1"/>
</dbReference>
<keyword evidence="8" id="KW-1185">Reference proteome</keyword>
<evidence type="ECO:0000256" key="4">
    <source>
        <dbReference type="ARBA" id="ARBA00022989"/>
    </source>
</evidence>
<sequence length="139" mass="16448">MNGFAPSGLYSIMGVVPTSHRICYLLNHLCGTTWMVLMGTQHALWLSAHVRIHHNDPSRNADVQVHQHLYRRLVRFVIKMPTLYRIGCFRDDIIFLIYLYQRWVYRVDTTRMNEYGTSGEREHGVPRPLKSLLPRKRKR</sequence>
<proteinExistence type="inferred from homology"/>
<dbReference type="PANTHER" id="PTHR21347">
    <property type="entry name" value="CLEFT LIP AND PALATE ASSOCIATED TRANSMEMBRANE PROTEIN-RELATED"/>
    <property type="match status" value="1"/>
</dbReference>
<keyword evidence="3" id="KW-0812">Transmembrane</keyword>
<evidence type="ECO:0000313" key="8">
    <source>
        <dbReference type="Proteomes" id="UP000008068"/>
    </source>
</evidence>
<evidence type="ECO:0000256" key="2">
    <source>
        <dbReference type="ARBA" id="ARBA00009310"/>
    </source>
</evidence>
<dbReference type="AlphaFoldDB" id="G0P2M2"/>
<dbReference type="InParanoid" id="G0P2M2"/>
<name>G0P2M2_CAEBE</name>
<evidence type="ECO:0000313" key="7">
    <source>
        <dbReference type="EMBL" id="EGT43321.1"/>
    </source>
</evidence>
<dbReference type="GO" id="GO:0016020">
    <property type="term" value="C:membrane"/>
    <property type="evidence" value="ECO:0007669"/>
    <property type="project" value="UniProtKB-SubCell"/>
</dbReference>
<dbReference type="HOGENOM" id="CLU_1846889_0_0_1"/>
<dbReference type="GO" id="GO:0012505">
    <property type="term" value="C:endomembrane system"/>
    <property type="evidence" value="ECO:0007669"/>
    <property type="project" value="TreeGrafter"/>
</dbReference>
<keyword evidence="5" id="KW-0472">Membrane</keyword>
<organism evidence="8">
    <name type="scientific">Caenorhabditis brenneri</name>
    <name type="common">Nematode worm</name>
    <dbReference type="NCBI Taxonomy" id="135651"/>
    <lineage>
        <taxon>Eukaryota</taxon>
        <taxon>Metazoa</taxon>
        <taxon>Ecdysozoa</taxon>
        <taxon>Nematoda</taxon>
        <taxon>Chromadorea</taxon>
        <taxon>Rhabditida</taxon>
        <taxon>Rhabditina</taxon>
        <taxon>Rhabditomorpha</taxon>
        <taxon>Rhabditoidea</taxon>
        <taxon>Rhabditidae</taxon>
        <taxon>Peloderinae</taxon>
        <taxon>Caenorhabditis</taxon>
    </lineage>
</organism>
<accession>G0P2M2</accession>
<comment type="subcellular location">
    <subcellularLocation>
        <location evidence="1">Membrane</location>
        <topology evidence="1">Multi-pass membrane protein</topology>
    </subcellularLocation>
</comment>
<feature type="region of interest" description="Disordered" evidence="6">
    <location>
        <begin position="116"/>
        <end position="139"/>
    </location>
</feature>
<protein>
    <submittedName>
        <fullName evidence="7">Uncharacterized protein</fullName>
    </submittedName>
</protein>
<dbReference type="OrthoDB" id="378564at2759"/>
<evidence type="ECO:0000256" key="3">
    <source>
        <dbReference type="ARBA" id="ARBA00022692"/>
    </source>
</evidence>
<keyword evidence="4" id="KW-1133">Transmembrane helix</keyword>
<gene>
    <name evidence="7" type="ORF">CAEBREN_17856</name>
</gene>